<dbReference type="GeneID" id="90980074"/>
<feature type="transmembrane region" description="Helical" evidence="1">
    <location>
        <begin position="49"/>
        <end position="74"/>
    </location>
</feature>
<keyword evidence="1" id="KW-0812">Transmembrane</keyword>
<evidence type="ECO:0000313" key="2">
    <source>
        <dbReference type="EMBL" id="KAF4482151.1"/>
    </source>
</evidence>
<evidence type="ECO:0000256" key="1">
    <source>
        <dbReference type="SAM" id="Phobius"/>
    </source>
</evidence>
<accession>A0A7J6J0H0</accession>
<sequence>MLLPLYLNRFPPEISQVVSRVTVVLCLDGCISNLTYNVRSGSRRRATDVIIVFVLRTFPFDGGDFIFIVVVVFARGPFSSFSFFASLVQIPRFLACFLQKLLNPEFSVAGIFRLLQLIHVRLKSADFELDFVIFLSPDVRFL</sequence>
<gene>
    <name evidence="2" type="ORF">CGGC5_v010211</name>
</gene>
<keyword evidence="3" id="KW-1185">Reference proteome</keyword>
<dbReference type="EMBL" id="ANPB02000005">
    <property type="protein sequence ID" value="KAF4482151.1"/>
    <property type="molecule type" value="Genomic_DNA"/>
</dbReference>
<dbReference type="InParanoid" id="A0A7J6J0H0"/>
<comment type="caution">
    <text evidence="2">The sequence shown here is derived from an EMBL/GenBank/DDBJ whole genome shotgun (WGS) entry which is preliminary data.</text>
</comment>
<protein>
    <submittedName>
        <fullName evidence="2">Uncharacterized protein</fullName>
    </submittedName>
</protein>
<organism evidence="2 3">
    <name type="scientific">Colletotrichum fructicola (strain Nara gc5)</name>
    <name type="common">Anthracnose fungus</name>
    <name type="synonym">Colletotrichum gloeosporioides (strain Nara gc5)</name>
    <dbReference type="NCBI Taxonomy" id="1213859"/>
    <lineage>
        <taxon>Eukaryota</taxon>
        <taxon>Fungi</taxon>
        <taxon>Dikarya</taxon>
        <taxon>Ascomycota</taxon>
        <taxon>Pezizomycotina</taxon>
        <taxon>Sordariomycetes</taxon>
        <taxon>Hypocreomycetidae</taxon>
        <taxon>Glomerellales</taxon>
        <taxon>Glomerellaceae</taxon>
        <taxon>Colletotrichum</taxon>
        <taxon>Colletotrichum gloeosporioides species complex</taxon>
    </lineage>
</organism>
<reference evidence="2 3" key="1">
    <citation type="submission" date="2012-08" db="EMBL/GenBank/DDBJ databases">
        <authorList>
            <person name="Gan P.H.P."/>
            <person name="Ikeda K."/>
            <person name="Irieda H."/>
            <person name="Narusaka M."/>
            <person name="O'Connell R.J."/>
            <person name="Narusaka Y."/>
            <person name="Takano Y."/>
            <person name="Kubo Y."/>
            <person name="Shirasu K."/>
        </authorList>
    </citation>
    <scope>NUCLEOTIDE SEQUENCE [LARGE SCALE GENOMIC DNA]</scope>
    <source>
        <strain evidence="2 3">Nara gc5</strain>
    </source>
</reference>
<evidence type="ECO:0000313" key="3">
    <source>
        <dbReference type="Proteomes" id="UP000011096"/>
    </source>
</evidence>
<name>A0A7J6J0H0_COLFN</name>
<keyword evidence="1" id="KW-0472">Membrane</keyword>
<reference evidence="2 3" key="2">
    <citation type="submission" date="2020-04" db="EMBL/GenBank/DDBJ databases">
        <title>Genome sequencing and assembly of multiple isolates from the Colletotrichum gloeosporioides species complex.</title>
        <authorList>
            <person name="Gan P."/>
            <person name="Shirasu K."/>
        </authorList>
    </citation>
    <scope>NUCLEOTIDE SEQUENCE [LARGE SCALE GENOMIC DNA]</scope>
    <source>
        <strain evidence="2 3">Nara gc5</strain>
    </source>
</reference>
<proteinExistence type="predicted"/>
<dbReference type="Proteomes" id="UP000011096">
    <property type="component" value="Unassembled WGS sequence"/>
</dbReference>
<keyword evidence="1" id="KW-1133">Transmembrane helix</keyword>
<dbReference type="AlphaFoldDB" id="A0A7J6J0H0"/>
<dbReference type="RefSeq" id="XP_066008383.1">
    <property type="nucleotide sequence ID" value="XM_066152286.1"/>
</dbReference>